<keyword evidence="2" id="KW-0732">Signal</keyword>
<protein>
    <submittedName>
        <fullName evidence="4">Fasciclin domain protein</fullName>
    </submittedName>
</protein>
<dbReference type="InterPro" id="IPR036378">
    <property type="entry name" value="FAS1_dom_sf"/>
</dbReference>
<evidence type="ECO:0000313" key="4">
    <source>
        <dbReference type="EMBL" id="KEP47215.1"/>
    </source>
</evidence>
<feature type="region of interest" description="Disordered" evidence="1">
    <location>
        <begin position="102"/>
        <end position="143"/>
    </location>
</feature>
<dbReference type="Pfam" id="PF02469">
    <property type="entry name" value="Fasciclin"/>
    <property type="match status" value="1"/>
</dbReference>
<dbReference type="AlphaFoldDB" id="A0A074RPF7"/>
<dbReference type="EMBL" id="AZST01000806">
    <property type="protein sequence ID" value="KEP47215.1"/>
    <property type="molecule type" value="Genomic_DNA"/>
</dbReference>
<evidence type="ECO:0000256" key="2">
    <source>
        <dbReference type="SAM" id="SignalP"/>
    </source>
</evidence>
<organism evidence="4 5">
    <name type="scientific">Rhizoctonia solani 123E</name>
    <dbReference type="NCBI Taxonomy" id="1423351"/>
    <lineage>
        <taxon>Eukaryota</taxon>
        <taxon>Fungi</taxon>
        <taxon>Dikarya</taxon>
        <taxon>Basidiomycota</taxon>
        <taxon>Agaricomycotina</taxon>
        <taxon>Agaricomycetes</taxon>
        <taxon>Cantharellales</taxon>
        <taxon>Ceratobasidiaceae</taxon>
        <taxon>Rhizoctonia</taxon>
    </lineage>
</organism>
<feature type="signal peptide" evidence="2">
    <location>
        <begin position="1"/>
        <end position="20"/>
    </location>
</feature>
<name>A0A074RPF7_9AGAM</name>
<feature type="compositionally biased region" description="Polar residues" evidence="1">
    <location>
        <begin position="121"/>
        <end position="143"/>
    </location>
</feature>
<dbReference type="PROSITE" id="PS50213">
    <property type="entry name" value="FAS1"/>
    <property type="match status" value="1"/>
</dbReference>
<dbReference type="SMART" id="SM00554">
    <property type="entry name" value="FAS1"/>
    <property type="match status" value="1"/>
</dbReference>
<comment type="caution">
    <text evidence="4">The sequence shown here is derived from an EMBL/GenBank/DDBJ whole genome shotgun (WGS) entry which is preliminary data.</text>
</comment>
<evidence type="ECO:0000313" key="5">
    <source>
        <dbReference type="Proteomes" id="UP000027456"/>
    </source>
</evidence>
<dbReference type="OrthoDB" id="286301at2759"/>
<dbReference type="InterPro" id="IPR000782">
    <property type="entry name" value="FAS1_domain"/>
</dbReference>
<proteinExistence type="predicted"/>
<feature type="domain" description="FAS1" evidence="3">
    <location>
        <begin position="207"/>
        <end position="335"/>
    </location>
</feature>
<feature type="chain" id="PRO_5001699526" evidence="2">
    <location>
        <begin position="21"/>
        <end position="338"/>
    </location>
</feature>
<evidence type="ECO:0000256" key="1">
    <source>
        <dbReference type="SAM" id="MobiDB-lite"/>
    </source>
</evidence>
<evidence type="ECO:0000259" key="3">
    <source>
        <dbReference type="PROSITE" id="PS50213"/>
    </source>
</evidence>
<reference evidence="4 5" key="1">
    <citation type="submission" date="2013-12" db="EMBL/GenBank/DDBJ databases">
        <authorList>
            <person name="Cubeta M."/>
            <person name="Pakala S."/>
            <person name="Fedorova N."/>
            <person name="Thomas E."/>
            <person name="Dean R."/>
            <person name="Jabaji S."/>
            <person name="Neate S."/>
            <person name="Toda T."/>
            <person name="Tavantzis S."/>
            <person name="Vilgalys R."/>
            <person name="Bharathan N."/>
            <person name="Pakala S."/>
            <person name="Losada L.S."/>
            <person name="Zafar N."/>
            <person name="Nierman W."/>
        </authorList>
    </citation>
    <scope>NUCLEOTIDE SEQUENCE [LARGE SCALE GENOMIC DNA]</scope>
    <source>
        <strain evidence="4 5">123E</strain>
    </source>
</reference>
<feature type="compositionally biased region" description="Basic and acidic residues" evidence="1">
    <location>
        <begin position="108"/>
        <end position="120"/>
    </location>
</feature>
<dbReference type="STRING" id="1423351.A0A074RPF7"/>
<sequence>MKFLTRVVPAVLAAFGLVQASVVVPRTDGGIFEEYLDALNKHNLTILADNYKRIAGTSSGKSIVDNINSGKEFTILAPEDCAFDSDDKKLDPRQLEYNTLFGNIDNNFKPDDHRNKRDGQQSRSTAPSTMTRSGAPNNKRSEYKQSPFQVQVIDRFRSFWKRWEEFDLILVDRPVGDAKVVDRFTFKNLVILIIDTVLTLPGKVSELLCLPLLKTAPKGLLRFGEALKKAGLQDLVDNKDAITIFAPVDECLDDIDKMSKDDLAWFLKNHFFFGQIVYSPLFLKIREAKAESGKELKFSYENDIHYVCCGESKAVVLRSDVIPSNGVLHIIDRPLKCD</sequence>
<keyword evidence="5" id="KW-1185">Reference proteome</keyword>
<accession>A0A074RPF7</accession>
<dbReference type="SUPFAM" id="SSF82153">
    <property type="entry name" value="FAS1 domain"/>
    <property type="match status" value="1"/>
</dbReference>
<dbReference type="HOGENOM" id="CLU_075139_0_0_1"/>
<gene>
    <name evidence="4" type="ORF">V565_163870</name>
</gene>
<dbReference type="Proteomes" id="UP000027456">
    <property type="component" value="Unassembled WGS sequence"/>
</dbReference>
<dbReference type="Gene3D" id="2.30.180.10">
    <property type="entry name" value="FAS1 domain"/>
    <property type="match status" value="2"/>
</dbReference>